<organism evidence="1">
    <name type="scientific">Zea mays</name>
    <name type="common">Maize</name>
    <dbReference type="NCBI Taxonomy" id="4577"/>
    <lineage>
        <taxon>Eukaryota</taxon>
        <taxon>Viridiplantae</taxon>
        <taxon>Streptophyta</taxon>
        <taxon>Embryophyta</taxon>
        <taxon>Tracheophyta</taxon>
        <taxon>Spermatophyta</taxon>
        <taxon>Magnoliopsida</taxon>
        <taxon>Liliopsida</taxon>
        <taxon>Poales</taxon>
        <taxon>Poaceae</taxon>
        <taxon>PACMAD clade</taxon>
        <taxon>Panicoideae</taxon>
        <taxon>Andropogonodae</taxon>
        <taxon>Andropogoneae</taxon>
        <taxon>Tripsacinae</taxon>
        <taxon>Zea</taxon>
    </lineage>
</organism>
<evidence type="ECO:0000313" key="1">
    <source>
        <dbReference type="EMBL" id="ONL94200.1"/>
    </source>
</evidence>
<gene>
    <name evidence="1" type="ORF">ZEAMMB73_Zm00001d027885</name>
</gene>
<feature type="non-terminal residue" evidence="1">
    <location>
        <position position="78"/>
    </location>
</feature>
<name>A0A1D6JQD4_MAIZE</name>
<sequence length="78" mass="8893">MPYCYQLGIMLRIRRSRSAQQCVGHACSSLSSHRMQTLSMPHAEFAPLVHHVASELQMVFVRCNALALRSFLQMVFVL</sequence>
<protein>
    <submittedName>
        <fullName evidence="1">YGGT family protein</fullName>
    </submittedName>
</protein>
<accession>A0A1D6JQD4</accession>
<dbReference type="AlphaFoldDB" id="A0A1D6JQD4"/>
<proteinExistence type="predicted"/>
<reference evidence="1" key="1">
    <citation type="submission" date="2015-12" db="EMBL/GenBank/DDBJ databases">
        <title>Update maize B73 reference genome by single molecule sequencing technologies.</title>
        <authorList>
            <consortium name="Maize Genome Sequencing Project"/>
            <person name="Ware D."/>
        </authorList>
    </citation>
    <scope>NUCLEOTIDE SEQUENCE [LARGE SCALE GENOMIC DNA]</scope>
    <source>
        <tissue evidence="1">Seedling</tissue>
    </source>
</reference>
<dbReference type="EMBL" id="CM007647">
    <property type="protein sequence ID" value="ONL94200.1"/>
    <property type="molecule type" value="Genomic_DNA"/>
</dbReference>